<dbReference type="RefSeq" id="WP_041098534.1">
    <property type="nucleotide sequence ID" value="NZ_AP012547.1"/>
</dbReference>
<sequence length="157" mass="17091">MRPVHDIDAIILMATTLSSKRRPAELVEIVAAADLLQGSIPFVEKLGEAIQRLSTLGLISAAEGRFGLTPAGHAIMAKQRKKADTEELIIGVRSSLAAHNPTEHCAPIDLPPEQLVAAIQAHKATRKAPGKNLLMPKPKLDRHFKAEGRWRRVPAPR</sequence>
<proteinExistence type="predicted"/>
<dbReference type="AlphaFoldDB" id="W0SFG2"/>
<evidence type="ECO:0000313" key="2">
    <source>
        <dbReference type="Proteomes" id="UP000031637"/>
    </source>
</evidence>
<keyword evidence="2" id="KW-1185">Reference proteome</keyword>
<reference evidence="1 2" key="1">
    <citation type="journal article" date="2014" name="Syst. Appl. Microbiol.">
        <title>Complete genomes of freshwater sulfur oxidizers Sulfuricella denitrificans skB26 and Sulfuritalea hydrogenivorans sk43H: genetic insights into the sulfur oxidation pathway of betaproteobacteria.</title>
        <authorList>
            <person name="Watanabe T."/>
            <person name="Kojima H."/>
            <person name="Fukui M."/>
        </authorList>
    </citation>
    <scope>NUCLEOTIDE SEQUENCE [LARGE SCALE GENOMIC DNA]</scope>
    <source>
        <strain evidence="1">DSM22779</strain>
    </source>
</reference>
<name>W0SFG2_9PROT</name>
<dbReference type="EMBL" id="AP012547">
    <property type="protein sequence ID" value="BAO29495.1"/>
    <property type="molecule type" value="Genomic_DNA"/>
</dbReference>
<organism evidence="1 2">
    <name type="scientific">Sulfuritalea hydrogenivorans sk43H</name>
    <dbReference type="NCBI Taxonomy" id="1223802"/>
    <lineage>
        <taxon>Bacteria</taxon>
        <taxon>Pseudomonadati</taxon>
        <taxon>Pseudomonadota</taxon>
        <taxon>Betaproteobacteria</taxon>
        <taxon>Nitrosomonadales</taxon>
        <taxon>Sterolibacteriaceae</taxon>
        <taxon>Sulfuritalea</taxon>
    </lineage>
</organism>
<dbReference type="HOGENOM" id="CLU_1676950_0_0_4"/>
<protein>
    <submittedName>
        <fullName evidence="1">Uncharacterized protein</fullName>
    </submittedName>
</protein>
<evidence type="ECO:0000313" key="1">
    <source>
        <dbReference type="EMBL" id="BAO29495.1"/>
    </source>
</evidence>
<dbReference type="STRING" id="1223802.SUTH_01702"/>
<dbReference type="KEGG" id="shd:SUTH_01702"/>
<dbReference type="Proteomes" id="UP000031637">
    <property type="component" value="Chromosome"/>
</dbReference>
<dbReference type="OrthoDB" id="9180225at2"/>
<gene>
    <name evidence="1" type="ORF">SUTH_01702</name>
</gene>
<accession>W0SFG2</accession>